<evidence type="ECO:0000313" key="13">
    <source>
        <dbReference type="Proteomes" id="UP001623592"/>
    </source>
</evidence>
<evidence type="ECO:0000256" key="2">
    <source>
        <dbReference type="ARBA" id="ARBA00022475"/>
    </source>
</evidence>
<dbReference type="SMART" id="SM00283">
    <property type="entry name" value="MA"/>
    <property type="match status" value="1"/>
</dbReference>
<feature type="domain" description="Methyl-accepting transducer" evidence="10">
    <location>
        <begin position="386"/>
        <end position="643"/>
    </location>
</feature>
<feature type="transmembrane region" description="Helical" evidence="9">
    <location>
        <begin position="288"/>
        <end position="310"/>
    </location>
</feature>
<keyword evidence="13" id="KW-1185">Reference proteome</keyword>
<feature type="domain" description="HAMP" evidence="11">
    <location>
        <begin position="315"/>
        <end position="367"/>
    </location>
</feature>
<comment type="caution">
    <text evidence="12">The sequence shown here is derived from an EMBL/GenBank/DDBJ whole genome shotgun (WGS) entry which is preliminary data.</text>
</comment>
<dbReference type="SMART" id="SM00304">
    <property type="entry name" value="HAMP"/>
    <property type="match status" value="1"/>
</dbReference>
<feature type="transmembrane region" description="Helical" evidence="9">
    <location>
        <begin position="13"/>
        <end position="35"/>
    </location>
</feature>
<keyword evidence="2" id="KW-1003">Cell membrane</keyword>
<organism evidence="12 13">
    <name type="scientific">Clostridium neuense</name>
    <dbReference type="NCBI Taxonomy" id="1728934"/>
    <lineage>
        <taxon>Bacteria</taxon>
        <taxon>Bacillati</taxon>
        <taxon>Bacillota</taxon>
        <taxon>Clostridia</taxon>
        <taxon>Eubacteriales</taxon>
        <taxon>Clostridiaceae</taxon>
        <taxon>Clostridium</taxon>
    </lineage>
</organism>
<protein>
    <submittedName>
        <fullName evidence="12">Methyl-accepting chemotaxis protein</fullName>
    </submittedName>
</protein>
<dbReference type="InterPro" id="IPR003660">
    <property type="entry name" value="HAMP_dom"/>
</dbReference>
<evidence type="ECO:0000313" key="12">
    <source>
        <dbReference type="EMBL" id="MFL0250083.1"/>
    </source>
</evidence>
<comment type="subcellular location">
    <subcellularLocation>
        <location evidence="1">Cell membrane</location>
        <topology evidence="1">Multi-pass membrane protein</topology>
    </subcellularLocation>
</comment>
<evidence type="ECO:0000256" key="4">
    <source>
        <dbReference type="ARBA" id="ARBA00022989"/>
    </source>
</evidence>
<evidence type="ECO:0000256" key="1">
    <source>
        <dbReference type="ARBA" id="ARBA00004651"/>
    </source>
</evidence>
<evidence type="ECO:0000259" key="11">
    <source>
        <dbReference type="PROSITE" id="PS50885"/>
    </source>
</evidence>
<keyword evidence="4 9" id="KW-1133">Transmembrane helix</keyword>
<dbReference type="PANTHER" id="PTHR32089:SF112">
    <property type="entry name" value="LYSOZYME-LIKE PROTEIN-RELATED"/>
    <property type="match status" value="1"/>
</dbReference>
<accession>A0ABW8TC35</accession>
<dbReference type="Proteomes" id="UP001623592">
    <property type="component" value="Unassembled WGS sequence"/>
</dbReference>
<dbReference type="InterPro" id="IPR004089">
    <property type="entry name" value="MCPsignal_dom"/>
</dbReference>
<dbReference type="Pfam" id="PF00672">
    <property type="entry name" value="HAMP"/>
    <property type="match status" value="1"/>
</dbReference>
<sequence length="672" mass="73449">MKKTFRDSVSFKILVIPMIIMFVIITIIASASVTISRSRILSQMESDGINMANQISQNTEKNNIAVDALNKSIEDKIKTLGNFIVTSSNKIDNSYLQSLADQFQVDEINVTDVSGKVVYSNLSSSVGYVFDNKSLGYPVLKGEKDEFMEDIRKSAKGNDYYKYGYISNMSGGMVQIGVLANRVQKLTDELNTQAVIEDMVKRDKSMVYALYMDKDLKVQAHSDKSRVGMTLKDIGSKEAVTKGKVYTSQYKYKNKIPVYDIIVPVHKEGQIVGAIDVGMSMENVEKTVYSTIIIIVVLSLIAFLIFALILTKIARGITVPLKQLVGISKRISEGELSNEINVSSSDEIGLLAAAFKNMADHLKNTISVIKTGTLKVSTMSEELNSSSKEMTNAASDVARAIQDVAQGATEEANDLVNISSVISKFAQELQTMNEKISKVNESSSKTESKALKGKEEINVLLESINAVNKSFEVVASKINNLDNSVSKVGNITEAIDDISEQTDLLALNAAIEAARAGEAGKGFAVVAEEVRKLAEETKKSTEQIHNLIEGISGETKEVILTSNNVKMTFNEQSNIVNRTIEAFENMLSSVKAIAPLVDDTYKSIETIMSSKDIILEKIDSITAVSEETSASSEEISASSEEMYASSESVAKFAGELKDLSNNLNEEADKFKI</sequence>
<dbReference type="PROSITE" id="PS50111">
    <property type="entry name" value="CHEMOTAXIS_TRANSDUC_2"/>
    <property type="match status" value="1"/>
</dbReference>
<name>A0ABW8TC35_9CLOT</name>
<dbReference type="InterPro" id="IPR033463">
    <property type="entry name" value="sCache_3"/>
</dbReference>
<dbReference type="InterPro" id="IPR029151">
    <property type="entry name" value="Sensor-like_sf"/>
</dbReference>
<evidence type="ECO:0000259" key="10">
    <source>
        <dbReference type="PROSITE" id="PS50111"/>
    </source>
</evidence>
<gene>
    <name evidence="12" type="ORF">ACJDT4_06575</name>
</gene>
<dbReference type="CDD" id="cd06225">
    <property type="entry name" value="HAMP"/>
    <property type="match status" value="1"/>
</dbReference>
<evidence type="ECO:0000256" key="6">
    <source>
        <dbReference type="ARBA" id="ARBA00023224"/>
    </source>
</evidence>
<dbReference type="EMBL" id="JBJIAA010000004">
    <property type="protein sequence ID" value="MFL0250083.1"/>
    <property type="molecule type" value="Genomic_DNA"/>
</dbReference>
<dbReference type="Gene3D" id="3.30.450.20">
    <property type="entry name" value="PAS domain"/>
    <property type="match status" value="1"/>
</dbReference>
<dbReference type="Gene3D" id="6.10.340.10">
    <property type="match status" value="1"/>
</dbReference>
<evidence type="ECO:0000256" key="9">
    <source>
        <dbReference type="SAM" id="Phobius"/>
    </source>
</evidence>
<evidence type="ECO:0000256" key="8">
    <source>
        <dbReference type="PROSITE-ProRule" id="PRU00284"/>
    </source>
</evidence>
<dbReference type="Pfam" id="PF17203">
    <property type="entry name" value="sCache_3_2"/>
    <property type="match status" value="1"/>
</dbReference>
<dbReference type="PANTHER" id="PTHR32089">
    <property type="entry name" value="METHYL-ACCEPTING CHEMOTAXIS PROTEIN MCPB"/>
    <property type="match status" value="1"/>
</dbReference>
<dbReference type="PROSITE" id="PS50885">
    <property type="entry name" value="HAMP"/>
    <property type="match status" value="1"/>
</dbReference>
<dbReference type="RefSeq" id="WP_406786747.1">
    <property type="nucleotide sequence ID" value="NZ_JBJIAA010000004.1"/>
</dbReference>
<dbReference type="SUPFAM" id="SSF58104">
    <property type="entry name" value="Methyl-accepting chemotaxis protein (MCP) signaling domain"/>
    <property type="match status" value="1"/>
</dbReference>
<reference evidence="12 13" key="1">
    <citation type="submission" date="2024-11" db="EMBL/GenBank/DDBJ databases">
        <authorList>
            <person name="Heng Y.C."/>
            <person name="Lim A.C.H."/>
            <person name="Lee J.K.Y."/>
            <person name="Kittelmann S."/>
        </authorList>
    </citation>
    <scope>NUCLEOTIDE SEQUENCE [LARGE SCALE GENOMIC DNA]</scope>
    <source>
        <strain evidence="12 13">WILCCON 0114</strain>
    </source>
</reference>
<dbReference type="SUPFAM" id="SSF103190">
    <property type="entry name" value="Sensory domain-like"/>
    <property type="match status" value="1"/>
</dbReference>
<evidence type="ECO:0000256" key="3">
    <source>
        <dbReference type="ARBA" id="ARBA00022692"/>
    </source>
</evidence>
<keyword evidence="5 9" id="KW-0472">Membrane</keyword>
<dbReference type="Gene3D" id="1.10.287.950">
    <property type="entry name" value="Methyl-accepting chemotaxis protein"/>
    <property type="match status" value="1"/>
</dbReference>
<comment type="similarity">
    <text evidence="7">Belongs to the methyl-accepting chemotaxis (MCP) protein family.</text>
</comment>
<proteinExistence type="inferred from homology"/>
<evidence type="ECO:0000256" key="5">
    <source>
        <dbReference type="ARBA" id="ARBA00023136"/>
    </source>
</evidence>
<keyword evidence="3 9" id="KW-0812">Transmembrane</keyword>
<keyword evidence="6 8" id="KW-0807">Transducer</keyword>
<evidence type="ECO:0000256" key="7">
    <source>
        <dbReference type="ARBA" id="ARBA00029447"/>
    </source>
</evidence>
<dbReference type="Pfam" id="PF00015">
    <property type="entry name" value="MCPsignal"/>
    <property type="match status" value="1"/>
</dbReference>